<dbReference type="FunFam" id="3.10.580.10:FF:000002">
    <property type="entry name" value="Magnesium/cobalt efflux protein CorC"/>
    <property type="match status" value="1"/>
</dbReference>
<evidence type="ECO:0000256" key="9">
    <source>
        <dbReference type="PROSITE-ProRule" id="PRU00703"/>
    </source>
</evidence>
<dbReference type="Pfam" id="PF03471">
    <property type="entry name" value="CorC_HlyC"/>
    <property type="match status" value="1"/>
</dbReference>
<dbReference type="InterPro" id="IPR036318">
    <property type="entry name" value="FAD-bd_PCMH-like_sf"/>
</dbReference>
<feature type="domain" description="CBS" evidence="12">
    <location>
        <begin position="287"/>
        <end position="344"/>
    </location>
</feature>
<name>A0A2A7HQQ3_BACCE</name>
<dbReference type="InterPro" id="IPR000644">
    <property type="entry name" value="CBS_dom"/>
</dbReference>
<evidence type="ECO:0000259" key="13">
    <source>
        <dbReference type="PROSITE" id="PS51846"/>
    </source>
</evidence>
<keyword evidence="7 9" id="KW-0129">CBS domain</keyword>
<dbReference type="Proteomes" id="UP000220006">
    <property type="component" value="Unassembled WGS sequence"/>
</dbReference>
<protein>
    <recommendedName>
        <fullName evidence="16">HlyC/CorC family transporter</fullName>
    </recommendedName>
</protein>
<dbReference type="Pfam" id="PF00571">
    <property type="entry name" value="CBS"/>
    <property type="match status" value="2"/>
</dbReference>
<evidence type="ECO:0000256" key="10">
    <source>
        <dbReference type="PROSITE-ProRule" id="PRU01193"/>
    </source>
</evidence>
<proteinExistence type="inferred from homology"/>
<reference evidence="14 15" key="1">
    <citation type="submission" date="2017-09" db="EMBL/GenBank/DDBJ databases">
        <title>Large-scale bioinformatics analysis of Bacillus genomes uncovers conserved roles of natural products in bacterial physiology.</title>
        <authorList>
            <consortium name="Agbiome Team Llc"/>
            <person name="Bleich R.M."/>
            <person name="Grubbs K.J."/>
            <person name="Santa Maria K.C."/>
            <person name="Allen S.E."/>
            <person name="Farag S."/>
            <person name="Shank E.A."/>
            <person name="Bowers A."/>
        </authorList>
    </citation>
    <scope>NUCLEOTIDE SEQUENCE [LARGE SCALE GENOMIC DNA]</scope>
    <source>
        <strain evidence="14 15">AFS096845</strain>
    </source>
</reference>
<feature type="domain" description="CBS" evidence="12">
    <location>
        <begin position="220"/>
        <end position="279"/>
    </location>
</feature>
<dbReference type="AlphaFoldDB" id="A0A2A7HQQ3"/>
<evidence type="ECO:0000256" key="11">
    <source>
        <dbReference type="SAM" id="Phobius"/>
    </source>
</evidence>
<gene>
    <name evidence="14" type="ORF">COM96_25255</name>
</gene>
<evidence type="ECO:0000256" key="3">
    <source>
        <dbReference type="ARBA" id="ARBA00022475"/>
    </source>
</evidence>
<evidence type="ECO:0000256" key="8">
    <source>
        <dbReference type="ARBA" id="ARBA00023136"/>
    </source>
</evidence>
<evidence type="ECO:0000256" key="7">
    <source>
        <dbReference type="ARBA" id="ARBA00023122"/>
    </source>
</evidence>
<feature type="transmembrane region" description="Helical" evidence="11">
    <location>
        <begin position="6"/>
        <end position="27"/>
    </location>
</feature>
<keyword evidence="4 10" id="KW-0812">Transmembrane</keyword>
<dbReference type="RefSeq" id="WP_097906045.1">
    <property type="nucleotide sequence ID" value="NZ_NVLK01000068.1"/>
</dbReference>
<dbReference type="PROSITE" id="PS51846">
    <property type="entry name" value="CNNM"/>
    <property type="match status" value="1"/>
</dbReference>
<feature type="transmembrane region" description="Helical" evidence="11">
    <location>
        <begin position="97"/>
        <end position="122"/>
    </location>
</feature>
<evidence type="ECO:0000256" key="5">
    <source>
        <dbReference type="ARBA" id="ARBA00022737"/>
    </source>
</evidence>
<feature type="transmembrane region" description="Helical" evidence="11">
    <location>
        <begin position="58"/>
        <end position="77"/>
    </location>
</feature>
<dbReference type="InterPro" id="IPR002550">
    <property type="entry name" value="CNNM"/>
</dbReference>
<evidence type="ECO:0000256" key="6">
    <source>
        <dbReference type="ARBA" id="ARBA00022989"/>
    </source>
</evidence>
<dbReference type="PANTHER" id="PTHR43099:SF2">
    <property type="entry name" value="UPF0053 PROTEIN YRKA"/>
    <property type="match status" value="1"/>
</dbReference>
<evidence type="ECO:0000256" key="2">
    <source>
        <dbReference type="ARBA" id="ARBA00006337"/>
    </source>
</evidence>
<evidence type="ECO:0000256" key="1">
    <source>
        <dbReference type="ARBA" id="ARBA00004651"/>
    </source>
</evidence>
<comment type="subcellular location">
    <subcellularLocation>
        <location evidence="1">Cell membrane</location>
        <topology evidence="1">Multi-pass membrane protein</topology>
    </subcellularLocation>
</comment>
<evidence type="ECO:0000256" key="4">
    <source>
        <dbReference type="ARBA" id="ARBA00022692"/>
    </source>
</evidence>
<dbReference type="InterPro" id="IPR044751">
    <property type="entry name" value="Ion_transp-like_CBS"/>
</dbReference>
<dbReference type="GO" id="GO:0050660">
    <property type="term" value="F:flavin adenine dinucleotide binding"/>
    <property type="evidence" value="ECO:0007669"/>
    <property type="project" value="InterPro"/>
</dbReference>
<comment type="caution">
    <text evidence="14">The sequence shown here is derived from an EMBL/GenBank/DDBJ whole genome shotgun (WGS) entry which is preliminary data.</text>
</comment>
<dbReference type="GO" id="GO:0005886">
    <property type="term" value="C:plasma membrane"/>
    <property type="evidence" value="ECO:0007669"/>
    <property type="project" value="UniProtKB-SubCell"/>
</dbReference>
<feature type="transmembrane region" description="Helical" evidence="11">
    <location>
        <begin position="134"/>
        <end position="156"/>
    </location>
</feature>
<organism evidence="14 15">
    <name type="scientific">Bacillus cereus</name>
    <dbReference type="NCBI Taxonomy" id="1396"/>
    <lineage>
        <taxon>Bacteria</taxon>
        <taxon>Bacillati</taxon>
        <taxon>Bacillota</taxon>
        <taxon>Bacilli</taxon>
        <taxon>Bacillales</taxon>
        <taxon>Bacillaceae</taxon>
        <taxon>Bacillus</taxon>
        <taxon>Bacillus cereus group</taxon>
    </lineage>
</organism>
<dbReference type="Gene3D" id="3.30.465.10">
    <property type="match status" value="1"/>
</dbReference>
<dbReference type="InterPro" id="IPR005170">
    <property type="entry name" value="Transptr-assoc_dom"/>
</dbReference>
<feature type="domain" description="CNNM transmembrane" evidence="13">
    <location>
        <begin position="1"/>
        <end position="201"/>
    </location>
</feature>
<evidence type="ECO:0000313" key="15">
    <source>
        <dbReference type="Proteomes" id="UP000220006"/>
    </source>
</evidence>
<dbReference type="InterPro" id="IPR046342">
    <property type="entry name" value="CBS_dom_sf"/>
</dbReference>
<dbReference type="Gene3D" id="3.10.580.10">
    <property type="entry name" value="CBS-domain"/>
    <property type="match status" value="1"/>
</dbReference>
<dbReference type="EMBL" id="NVLK01000068">
    <property type="protein sequence ID" value="PEC19372.1"/>
    <property type="molecule type" value="Genomic_DNA"/>
</dbReference>
<dbReference type="Pfam" id="PF01595">
    <property type="entry name" value="CNNM"/>
    <property type="match status" value="1"/>
</dbReference>
<keyword evidence="3" id="KW-1003">Cell membrane</keyword>
<dbReference type="SMART" id="SM01091">
    <property type="entry name" value="CorC_HlyC"/>
    <property type="match status" value="1"/>
</dbReference>
<comment type="similarity">
    <text evidence="2">Belongs to the UPF0053 family.</text>
</comment>
<keyword evidence="5" id="KW-0677">Repeat</keyword>
<evidence type="ECO:0008006" key="16">
    <source>
        <dbReference type="Google" id="ProtNLM"/>
    </source>
</evidence>
<dbReference type="CDD" id="cd04590">
    <property type="entry name" value="CBS_pair_CorC_HlyC_assoc"/>
    <property type="match status" value="1"/>
</dbReference>
<keyword evidence="6 10" id="KW-1133">Transmembrane helix</keyword>
<sequence length="451" mass="51078">MDIYSISIVIVLIALTAFFVAAEFAIVKVRSSRIDSLIAEGNNRATSVKTVITNLDEYLSACQLGITVTALGIGWFGKPALKKMFDTLFANWNISTQLADIFAVTLVFLFITFLHVVIGELAPKTFAIQKAEQVSLFVAKPLIFFYRIAFPFIWILNGSARVITKLLGLKPPKGHDEVHSEEELRLLVSESYKNGEINQSEYKYVNKIFEFDDRIAKEIMVPRTEMHIISKEVPAEEALQKMSQEKYTRYPVVDGDKDHVIGFVNFKDIFTDFVQHKAVSKKKVEQYIRPIILVIDSIPIHDLFLKMQKERTHIAILIDEYGGTSGLVTVEDILEEIVGDIQDEFDTDEQPEIQQVSETKTILEGKVLVSDVNTLLGLTIDDNGVDTIGGWILTKNIEIAEEDSIEIENYKFCVKELDGRYIKRLEVTKTVESIVILEDEKQISLQEQISS</sequence>
<evidence type="ECO:0000313" key="14">
    <source>
        <dbReference type="EMBL" id="PEC19372.1"/>
    </source>
</evidence>
<dbReference type="PANTHER" id="PTHR43099">
    <property type="entry name" value="UPF0053 PROTEIN YRKA"/>
    <property type="match status" value="1"/>
</dbReference>
<accession>A0A2A7HQQ3</accession>
<dbReference type="InterPro" id="IPR051676">
    <property type="entry name" value="UPF0053_domain"/>
</dbReference>
<dbReference type="InterPro" id="IPR016169">
    <property type="entry name" value="FAD-bd_PCMH_sub2"/>
</dbReference>
<dbReference type="SUPFAM" id="SSF56176">
    <property type="entry name" value="FAD-binding/transporter-associated domain-like"/>
    <property type="match status" value="1"/>
</dbReference>
<evidence type="ECO:0000259" key="12">
    <source>
        <dbReference type="PROSITE" id="PS51371"/>
    </source>
</evidence>
<keyword evidence="8 10" id="KW-0472">Membrane</keyword>
<dbReference type="SUPFAM" id="SSF54631">
    <property type="entry name" value="CBS-domain pair"/>
    <property type="match status" value="1"/>
</dbReference>
<dbReference type="PROSITE" id="PS51371">
    <property type="entry name" value="CBS"/>
    <property type="match status" value="2"/>
</dbReference>